<dbReference type="InterPro" id="IPR004147">
    <property type="entry name" value="ABC1_dom"/>
</dbReference>
<reference evidence="4 5" key="1">
    <citation type="submission" date="2018-06" db="EMBL/GenBank/DDBJ databases">
        <title>Complete Genomes of Monosporascus.</title>
        <authorList>
            <person name="Robinson A.J."/>
            <person name="Natvig D.O."/>
        </authorList>
    </citation>
    <scope>NUCLEOTIDE SEQUENCE [LARGE SCALE GENOMIC DNA]</scope>
    <source>
        <strain evidence="4 5">CBS 110550</strain>
    </source>
</reference>
<dbReference type="Proteomes" id="UP000293360">
    <property type="component" value="Unassembled WGS sequence"/>
</dbReference>
<evidence type="ECO:0000313" key="5">
    <source>
        <dbReference type="Proteomes" id="UP000293360"/>
    </source>
</evidence>
<dbReference type="InterPro" id="IPR011009">
    <property type="entry name" value="Kinase-like_dom_sf"/>
</dbReference>
<dbReference type="STRING" id="155417.A0A4Q4T3B3"/>
<dbReference type="SUPFAM" id="SSF56112">
    <property type="entry name" value="Protein kinase-like (PK-like)"/>
    <property type="match status" value="1"/>
</dbReference>
<evidence type="ECO:0000259" key="3">
    <source>
        <dbReference type="Pfam" id="PF03109"/>
    </source>
</evidence>
<dbReference type="OrthoDB" id="427480at2759"/>
<feature type="transmembrane region" description="Helical" evidence="2">
    <location>
        <begin position="83"/>
        <end position="102"/>
    </location>
</feature>
<gene>
    <name evidence="4" type="ORF">DL764_007000</name>
</gene>
<name>A0A4Q4T3B3_9PEZI</name>
<comment type="similarity">
    <text evidence="1">Belongs to the protein kinase superfamily. ADCK protein kinase family.</text>
</comment>
<organism evidence="4 5">
    <name type="scientific">Monosporascus ibericus</name>
    <dbReference type="NCBI Taxonomy" id="155417"/>
    <lineage>
        <taxon>Eukaryota</taxon>
        <taxon>Fungi</taxon>
        <taxon>Dikarya</taxon>
        <taxon>Ascomycota</taxon>
        <taxon>Pezizomycotina</taxon>
        <taxon>Sordariomycetes</taxon>
        <taxon>Xylariomycetidae</taxon>
        <taxon>Xylariales</taxon>
        <taxon>Xylariales incertae sedis</taxon>
        <taxon>Monosporascus</taxon>
    </lineage>
</organism>
<dbReference type="InterPro" id="IPR045307">
    <property type="entry name" value="ADCK1_dom"/>
</dbReference>
<feature type="domain" description="ABC1 atypical kinase-like" evidence="3">
    <location>
        <begin position="190"/>
        <end position="456"/>
    </location>
</feature>
<sequence>MSGPLSRVVRPTAGLRLFLHPVLFRHLRLLNRPPPVSRLPFFRHQPGRRQYASTGRLVAKPTQTPVAHVGASGKTKPRRKLGWYFKVLALVAAEAAAVTYVVDKYMLGSVMQRSLRAYGTLARVGLEYKLHGGPKAWLSPVNLDELHQRNAKRICDMLGRNGGLYLKAGQAIAIQGGVVPERYQQMFRNMFDSAPKSSWDDISAVIREDFGRPVEELFGDDVEVEPRASASIAQVHFARLPDGGEVAIKIQKPQIAKQVSWDLRTLKLLIDLVARATGLPMETLGKFMMDHIMEETDFEREARNSNHMAELVASHQELRDRVYIPKVYSELSSKRVLTTEWIHGVKLWDKEAITAPYEADTDAVRDSTSPTGLGLKLGDVMETLLELFSAQMFTWGFVHCDPHPGNLFVRRLPSGKPQIVLIDHGLYIQLHHNLRRQYALFWKSLLVQDEQALGEVSAAWGMKSADPWADIFLMRAKAAEPPPTDETPEEKQQRMIEEAGGYLGEEGLFPQELVFLERNLGIMQGNNRHFGSPVNRIKLIGLSAMRAVQEDRQETLWQSWKSRWAILTLDMAFYISAVRQYFGYGGGFEEDLKEEEDRTVRELNDAVSELFGIKME</sequence>
<keyword evidence="2" id="KW-0472">Membrane</keyword>
<evidence type="ECO:0000256" key="1">
    <source>
        <dbReference type="ARBA" id="ARBA00009670"/>
    </source>
</evidence>
<evidence type="ECO:0000313" key="4">
    <source>
        <dbReference type="EMBL" id="RYO98794.1"/>
    </source>
</evidence>
<keyword evidence="2" id="KW-1133">Transmembrane helix</keyword>
<comment type="caution">
    <text evidence="4">The sequence shown here is derived from an EMBL/GenBank/DDBJ whole genome shotgun (WGS) entry which is preliminary data.</text>
</comment>
<accession>A0A4Q4T3B3</accession>
<dbReference type="AlphaFoldDB" id="A0A4Q4T3B3"/>
<dbReference type="PANTHER" id="PTHR43173">
    <property type="entry name" value="ABC1 FAMILY PROTEIN"/>
    <property type="match status" value="1"/>
</dbReference>
<keyword evidence="5" id="KW-1185">Reference proteome</keyword>
<evidence type="ECO:0000256" key="2">
    <source>
        <dbReference type="SAM" id="Phobius"/>
    </source>
</evidence>
<keyword evidence="2" id="KW-0812">Transmembrane</keyword>
<protein>
    <recommendedName>
        <fullName evidence="3">ABC1 atypical kinase-like domain-containing protein</fullName>
    </recommendedName>
</protein>
<dbReference type="InterPro" id="IPR051130">
    <property type="entry name" value="Mito_struct-func_regulator"/>
</dbReference>
<dbReference type="Pfam" id="PF03109">
    <property type="entry name" value="ABC1"/>
    <property type="match status" value="1"/>
</dbReference>
<dbReference type="PANTHER" id="PTHR43173:SF37">
    <property type="entry name" value="ABC1 FAMILY PROTEIN C10F6.14C"/>
    <property type="match status" value="1"/>
</dbReference>
<dbReference type="CDD" id="cd13969">
    <property type="entry name" value="ADCK1-like"/>
    <property type="match status" value="1"/>
</dbReference>
<proteinExistence type="inferred from homology"/>
<dbReference type="EMBL" id="QJNU01000448">
    <property type="protein sequence ID" value="RYO98794.1"/>
    <property type="molecule type" value="Genomic_DNA"/>
</dbReference>